<feature type="region of interest" description="Disordered" evidence="5">
    <location>
        <begin position="1"/>
        <end position="24"/>
    </location>
</feature>
<dbReference type="AlphaFoldDB" id="A0A261F806"/>
<evidence type="ECO:0000256" key="4">
    <source>
        <dbReference type="ARBA" id="ARBA00023163"/>
    </source>
</evidence>
<evidence type="ECO:0000256" key="3">
    <source>
        <dbReference type="ARBA" id="ARBA00023125"/>
    </source>
</evidence>
<dbReference type="InterPro" id="IPR028082">
    <property type="entry name" value="Peripla_BP_I"/>
</dbReference>
<dbReference type="PROSITE" id="PS50932">
    <property type="entry name" value="HTH_LACI_2"/>
    <property type="match status" value="1"/>
</dbReference>
<evidence type="ECO:0000256" key="5">
    <source>
        <dbReference type="SAM" id="MobiDB-lite"/>
    </source>
</evidence>
<dbReference type="SMART" id="SM00354">
    <property type="entry name" value="HTH_LACI"/>
    <property type="match status" value="1"/>
</dbReference>
<dbReference type="PROSITE" id="PS00356">
    <property type="entry name" value="HTH_LACI_1"/>
    <property type="match status" value="1"/>
</dbReference>
<dbReference type="CDD" id="cd01392">
    <property type="entry name" value="HTH_LacI"/>
    <property type="match status" value="1"/>
</dbReference>
<evidence type="ECO:0000313" key="7">
    <source>
        <dbReference type="EMBL" id="OZG55163.1"/>
    </source>
</evidence>
<accession>A0A261F806</accession>
<proteinExistence type="predicted"/>
<dbReference type="InterPro" id="IPR046335">
    <property type="entry name" value="LacI/GalR-like_sensor"/>
</dbReference>
<dbReference type="CDD" id="cd06288">
    <property type="entry name" value="PBP1_sucrose_transcription_regulator"/>
    <property type="match status" value="1"/>
</dbReference>
<keyword evidence="8" id="KW-1185">Reference proteome</keyword>
<keyword evidence="4" id="KW-0804">Transcription</keyword>
<dbReference type="Gene3D" id="3.40.50.2300">
    <property type="match status" value="2"/>
</dbReference>
<reference evidence="7 8" key="1">
    <citation type="journal article" date="2017" name="BMC Genomics">
        <title>Comparative genomic and phylogenomic analyses of the Bifidobacteriaceae family.</title>
        <authorList>
            <person name="Lugli G.A."/>
            <person name="Milani C."/>
            <person name="Turroni F."/>
            <person name="Duranti S."/>
            <person name="Mancabelli L."/>
            <person name="Mangifesta M."/>
            <person name="Ferrario C."/>
            <person name="Modesto M."/>
            <person name="Mattarelli P."/>
            <person name="Jiri K."/>
            <person name="van Sinderen D."/>
            <person name="Ventura M."/>
        </authorList>
    </citation>
    <scope>NUCLEOTIDE SEQUENCE [LARGE SCALE GENOMIC DNA]</scope>
    <source>
        <strain evidence="7 8">LMG 21773</strain>
    </source>
</reference>
<sequence length="378" mass="41077">MSSTSASAHTYNGGSRQQGSSHRRRGMISMKDIANQAGVSIGTVSLVLNGKTENRVSQKTSEKVLQIAKELNYEPNAAAKTLKMRKSNTIGFLTDSIGSSPYAGTILLGAQDAARKLGYVLLMVNTNGDRRLEKQVLSVMRGYQPDGYIYALMFHQKVTVPSQLEGIPTVVVDGEDQRGLVPSYFPDEFSIGYDATTRLAQAGCQRIAYIGSPQGIVAEINRYEGYRQALADAGLEFDDHLVVHYEIEELGDNEAAAARHLISTVQPDGIFCFNDQRAAVVYDAARELGLAIGRDISIVGVDNEAIIASLLIPRLTTVELPHYAMGYQGVLRLVAQMDGVEALRPLVASDPYAATVLKQMDMQAVSLRCELLEKESVA</sequence>
<dbReference type="InterPro" id="IPR010982">
    <property type="entry name" value="Lambda_DNA-bd_dom_sf"/>
</dbReference>
<feature type="domain" description="HTH lacI-type" evidence="6">
    <location>
        <begin position="28"/>
        <end position="84"/>
    </location>
</feature>
<dbReference type="EMBL" id="MWWU01000004">
    <property type="protein sequence ID" value="OZG55163.1"/>
    <property type="molecule type" value="Genomic_DNA"/>
</dbReference>
<dbReference type="GO" id="GO:0003700">
    <property type="term" value="F:DNA-binding transcription factor activity"/>
    <property type="evidence" value="ECO:0007669"/>
    <property type="project" value="TreeGrafter"/>
</dbReference>
<keyword evidence="3" id="KW-0238">DNA-binding</keyword>
<evidence type="ECO:0000256" key="1">
    <source>
        <dbReference type="ARBA" id="ARBA00022491"/>
    </source>
</evidence>
<dbReference type="Pfam" id="PF13377">
    <property type="entry name" value="Peripla_BP_3"/>
    <property type="match status" value="1"/>
</dbReference>
<feature type="compositionally biased region" description="Polar residues" evidence="5">
    <location>
        <begin position="1"/>
        <end position="12"/>
    </location>
</feature>
<dbReference type="Gene3D" id="1.10.260.40">
    <property type="entry name" value="lambda repressor-like DNA-binding domains"/>
    <property type="match status" value="1"/>
</dbReference>
<dbReference type="Pfam" id="PF00356">
    <property type="entry name" value="LacI"/>
    <property type="match status" value="1"/>
</dbReference>
<gene>
    <name evidence="7" type="ORF">AEAE_1141</name>
</gene>
<protein>
    <submittedName>
        <fullName evidence="7">LacI family transcriptional regulator</fullName>
    </submittedName>
</protein>
<name>A0A261F806_9BIFI</name>
<keyword evidence="1" id="KW-0678">Repressor</keyword>
<dbReference type="SUPFAM" id="SSF53822">
    <property type="entry name" value="Periplasmic binding protein-like I"/>
    <property type="match status" value="1"/>
</dbReference>
<dbReference type="PANTHER" id="PTHR30146:SF148">
    <property type="entry name" value="HTH-TYPE TRANSCRIPTIONAL REPRESSOR PURR-RELATED"/>
    <property type="match status" value="1"/>
</dbReference>
<dbReference type="OrthoDB" id="9798934at2"/>
<dbReference type="InterPro" id="IPR000843">
    <property type="entry name" value="HTH_LacI"/>
</dbReference>
<keyword evidence="2" id="KW-0805">Transcription regulation</keyword>
<evidence type="ECO:0000256" key="2">
    <source>
        <dbReference type="ARBA" id="ARBA00023015"/>
    </source>
</evidence>
<dbReference type="PANTHER" id="PTHR30146">
    <property type="entry name" value="LACI-RELATED TRANSCRIPTIONAL REPRESSOR"/>
    <property type="match status" value="1"/>
</dbReference>
<dbReference type="SUPFAM" id="SSF47413">
    <property type="entry name" value="lambda repressor-like DNA-binding domains"/>
    <property type="match status" value="1"/>
</dbReference>
<dbReference type="GO" id="GO:0000976">
    <property type="term" value="F:transcription cis-regulatory region binding"/>
    <property type="evidence" value="ECO:0007669"/>
    <property type="project" value="TreeGrafter"/>
</dbReference>
<comment type="caution">
    <text evidence="7">The sequence shown here is derived from an EMBL/GenBank/DDBJ whole genome shotgun (WGS) entry which is preliminary data.</text>
</comment>
<organism evidence="7 8">
    <name type="scientific">Aeriscardovia aeriphila</name>
    <dbReference type="NCBI Taxonomy" id="218139"/>
    <lineage>
        <taxon>Bacteria</taxon>
        <taxon>Bacillati</taxon>
        <taxon>Actinomycetota</taxon>
        <taxon>Actinomycetes</taxon>
        <taxon>Bifidobacteriales</taxon>
        <taxon>Bifidobacteriaceae</taxon>
        <taxon>Aeriscardovia</taxon>
    </lineage>
</organism>
<evidence type="ECO:0000259" key="6">
    <source>
        <dbReference type="PROSITE" id="PS50932"/>
    </source>
</evidence>
<dbReference type="Proteomes" id="UP000228976">
    <property type="component" value="Unassembled WGS sequence"/>
</dbReference>
<evidence type="ECO:0000313" key="8">
    <source>
        <dbReference type="Proteomes" id="UP000228976"/>
    </source>
</evidence>